<evidence type="ECO:0000313" key="2">
    <source>
        <dbReference type="EMBL" id="PSR30723.1"/>
    </source>
</evidence>
<name>A0A2T2X884_9FIRM</name>
<evidence type="ECO:0000259" key="1">
    <source>
        <dbReference type="Pfam" id="PF20376"/>
    </source>
</evidence>
<gene>
    <name evidence="2" type="ORF">C7B46_17655</name>
</gene>
<organism evidence="2 3">
    <name type="scientific">Sulfobacillus benefaciens</name>
    <dbReference type="NCBI Taxonomy" id="453960"/>
    <lineage>
        <taxon>Bacteria</taxon>
        <taxon>Bacillati</taxon>
        <taxon>Bacillota</taxon>
        <taxon>Clostridia</taxon>
        <taxon>Eubacteriales</taxon>
        <taxon>Clostridiales Family XVII. Incertae Sedis</taxon>
        <taxon>Sulfobacillus</taxon>
    </lineage>
</organism>
<feature type="domain" description="DUF6671" evidence="1">
    <location>
        <begin position="73"/>
        <end position="290"/>
    </location>
</feature>
<dbReference type="AlphaFoldDB" id="A0A2T2X884"/>
<evidence type="ECO:0000313" key="3">
    <source>
        <dbReference type="Proteomes" id="UP000242972"/>
    </source>
</evidence>
<dbReference type="Proteomes" id="UP000242972">
    <property type="component" value="Unassembled WGS sequence"/>
</dbReference>
<proteinExistence type="predicted"/>
<dbReference type="EMBL" id="PXYW01000076">
    <property type="protein sequence ID" value="PSR30723.1"/>
    <property type="molecule type" value="Genomic_DNA"/>
</dbReference>
<reference evidence="2 3" key="1">
    <citation type="journal article" date="2014" name="BMC Genomics">
        <title>Comparison of environmental and isolate Sulfobacillus genomes reveals diverse carbon, sulfur, nitrogen, and hydrogen metabolisms.</title>
        <authorList>
            <person name="Justice N.B."/>
            <person name="Norman A."/>
            <person name="Brown C.T."/>
            <person name="Singh A."/>
            <person name="Thomas B.C."/>
            <person name="Banfield J.F."/>
        </authorList>
    </citation>
    <scope>NUCLEOTIDE SEQUENCE [LARGE SCALE GENOMIC DNA]</scope>
    <source>
        <strain evidence="2">AMDSBA4</strain>
    </source>
</reference>
<dbReference type="Pfam" id="PF20376">
    <property type="entry name" value="DUF6671"/>
    <property type="match status" value="1"/>
</dbReference>
<comment type="caution">
    <text evidence="2">The sequence shown here is derived from an EMBL/GenBank/DDBJ whole genome shotgun (WGS) entry which is preliminary data.</text>
</comment>
<protein>
    <recommendedName>
        <fullName evidence="1">DUF6671 domain-containing protein</fullName>
    </recommendedName>
</protein>
<accession>A0A2T2X884</accession>
<dbReference type="InterPro" id="IPR046612">
    <property type="entry name" value="DUF6671"/>
</dbReference>
<sequence>MSTDHRIDNPYRGRKVALATKHQKERVLGPVLYNGVGLEVHVPSDLDTDRLGTFTGEVDRTGTPREVAVRKARWGMSVSGLPFGMASEGSFGPHPQLVFAPMDHEVLVFVDDERGFELVEQVVSSQTNFAHRATKTVEQIEDFLMQVQFPSHGLIVRPNSGLRPGFLFKGITRADVLKAAVEKCASVSDDGLAHVETDMRAHMNPTRQQVLYELALALTRRLAALCPLCHTPGWGLVEVVKGLPCEWCGGETEWVMSEIYGCPLCQYREEYPRRDGLRSAPPGQCPWCNP</sequence>